<keyword evidence="3" id="KW-0378">Hydrolase</keyword>
<evidence type="ECO:0000313" key="9">
    <source>
        <dbReference type="Proteomes" id="UP000054560"/>
    </source>
</evidence>
<dbReference type="SMART" id="SM00645">
    <property type="entry name" value="Pept_C1"/>
    <property type="match status" value="1"/>
</dbReference>
<dbReference type="InterPro" id="IPR000169">
    <property type="entry name" value="Pept_cys_AS"/>
</dbReference>
<dbReference type="Proteomes" id="UP000054560">
    <property type="component" value="Unassembled WGS sequence"/>
</dbReference>
<evidence type="ECO:0000256" key="5">
    <source>
        <dbReference type="ARBA" id="ARBA00023157"/>
    </source>
</evidence>
<dbReference type="AlphaFoldDB" id="A0A0L0FYY4"/>
<dbReference type="PROSITE" id="PS00639">
    <property type="entry name" value="THIOL_PROTEASE_HIS"/>
    <property type="match status" value="1"/>
</dbReference>
<comment type="similarity">
    <text evidence="1">Belongs to the peptidase C1 family.</text>
</comment>
<evidence type="ECO:0000259" key="6">
    <source>
        <dbReference type="SMART" id="SM00645"/>
    </source>
</evidence>
<sequence length="573" mass="64549">MLTKNAVLSAVACAAVSNASPILLHQNENAFSNGEKAHVMTAPNLGKFVPTYPKQYTVTGIMHIPYADVHEPVKVQTDEEARAQKVTYYDGRDAMLYLNIGEDTGMTYETYIGYNRPMCFQSKLKKGTDTQDRMDREVKFIPDLKEFEYRGKTPCNPAKTDELCHHWSQEKSQGFHNQYVYYAKDDELYTPYYLSMVGRNVVFASHYDMYNVEYLTFEPTVDSSAFEVPECSVFLGGRDDHHHAVREEIDSLMNAHDHVSDKFDEHVVKFNKTYADDKELLEGHLNFRVSHHTVNNMNKQGDDATYGHNHASDLSTRERNGRMFGYRKSYKVGKPSDHVHVNRTVSKMIVDTNIKVPDAVDWRLDGAVTPVKDQGTCGSCWAFSTTGAMEGAYFLKTGRLNTLSEQQLMDCSWAYTNNGCDGGEPAMAMDYLTEVGGIMDDSSYKYENADNYCRYNPEKKAASIKGRVLIPSGDEFALKQAVALHGPVSVAFDASKPSLLYYSSGVYRDPNCSTTDLDHAVLVVGYGTTELGDDYWIVKNSWSTYWGDMGYFKIARNDNNHCGIATDATYVVV</sequence>
<dbReference type="InterPro" id="IPR025660">
    <property type="entry name" value="Pept_his_AS"/>
</dbReference>
<dbReference type="Gene3D" id="3.90.70.10">
    <property type="entry name" value="Cysteine proteinases"/>
    <property type="match status" value="1"/>
</dbReference>
<dbReference type="SMART" id="SM00848">
    <property type="entry name" value="Inhibitor_I29"/>
    <property type="match status" value="1"/>
</dbReference>
<evidence type="ECO:0000256" key="1">
    <source>
        <dbReference type="ARBA" id="ARBA00008455"/>
    </source>
</evidence>
<keyword evidence="2" id="KW-0645">Protease</keyword>
<dbReference type="InterPro" id="IPR039417">
    <property type="entry name" value="Peptidase_C1A_papain-like"/>
</dbReference>
<dbReference type="PANTHER" id="PTHR12411">
    <property type="entry name" value="CYSTEINE PROTEASE FAMILY C1-RELATED"/>
    <property type="match status" value="1"/>
</dbReference>
<dbReference type="InterPro" id="IPR038765">
    <property type="entry name" value="Papain-like_cys_pep_sf"/>
</dbReference>
<dbReference type="CDD" id="cd02248">
    <property type="entry name" value="Peptidase_C1A"/>
    <property type="match status" value="1"/>
</dbReference>
<dbReference type="OrthoDB" id="10253408at2759"/>
<dbReference type="eggNOG" id="KOG1543">
    <property type="taxonomic scope" value="Eukaryota"/>
</dbReference>
<dbReference type="InterPro" id="IPR000668">
    <property type="entry name" value="Peptidase_C1A_C"/>
</dbReference>
<dbReference type="Pfam" id="PF00112">
    <property type="entry name" value="Peptidase_C1"/>
    <property type="match status" value="1"/>
</dbReference>
<name>A0A0L0FYY4_9EUKA</name>
<dbReference type="InterPro" id="IPR013128">
    <property type="entry name" value="Peptidase_C1A"/>
</dbReference>
<evidence type="ECO:0000256" key="2">
    <source>
        <dbReference type="ARBA" id="ARBA00022670"/>
    </source>
</evidence>
<evidence type="ECO:0000259" key="7">
    <source>
        <dbReference type="SMART" id="SM00848"/>
    </source>
</evidence>
<organism evidence="8 9">
    <name type="scientific">Sphaeroforma arctica JP610</name>
    <dbReference type="NCBI Taxonomy" id="667725"/>
    <lineage>
        <taxon>Eukaryota</taxon>
        <taxon>Ichthyosporea</taxon>
        <taxon>Ichthyophonida</taxon>
        <taxon>Sphaeroforma</taxon>
    </lineage>
</organism>
<reference evidence="8 9" key="1">
    <citation type="submission" date="2011-02" db="EMBL/GenBank/DDBJ databases">
        <title>The Genome Sequence of Sphaeroforma arctica JP610.</title>
        <authorList>
            <consortium name="The Broad Institute Genome Sequencing Platform"/>
            <person name="Russ C."/>
            <person name="Cuomo C."/>
            <person name="Young S.K."/>
            <person name="Zeng Q."/>
            <person name="Gargeya S."/>
            <person name="Alvarado L."/>
            <person name="Berlin A."/>
            <person name="Chapman S.B."/>
            <person name="Chen Z."/>
            <person name="Freedman E."/>
            <person name="Gellesch M."/>
            <person name="Goldberg J."/>
            <person name="Griggs A."/>
            <person name="Gujja S."/>
            <person name="Heilman E."/>
            <person name="Heiman D."/>
            <person name="Howarth C."/>
            <person name="Mehta T."/>
            <person name="Neiman D."/>
            <person name="Pearson M."/>
            <person name="Roberts A."/>
            <person name="Saif S."/>
            <person name="Shea T."/>
            <person name="Shenoy N."/>
            <person name="Sisk P."/>
            <person name="Stolte C."/>
            <person name="Sykes S."/>
            <person name="White J."/>
            <person name="Yandava C."/>
            <person name="Burger G."/>
            <person name="Gray M.W."/>
            <person name="Holland P.W.H."/>
            <person name="King N."/>
            <person name="Lang F.B.F."/>
            <person name="Roger A.J."/>
            <person name="Ruiz-Trillo I."/>
            <person name="Haas B."/>
            <person name="Nusbaum C."/>
            <person name="Birren B."/>
        </authorList>
    </citation>
    <scope>NUCLEOTIDE SEQUENCE [LARGE SCALE GENOMIC DNA]</scope>
    <source>
        <strain evidence="8 9">JP610</strain>
    </source>
</reference>
<dbReference type="FunFam" id="3.90.70.10:FF:000006">
    <property type="entry name" value="Cathepsin S"/>
    <property type="match status" value="1"/>
</dbReference>
<dbReference type="PRINTS" id="PR00705">
    <property type="entry name" value="PAPAIN"/>
</dbReference>
<dbReference type="GO" id="GO:0008234">
    <property type="term" value="F:cysteine-type peptidase activity"/>
    <property type="evidence" value="ECO:0007669"/>
    <property type="project" value="UniProtKB-KW"/>
</dbReference>
<proteinExistence type="inferred from homology"/>
<dbReference type="InterPro" id="IPR025661">
    <property type="entry name" value="Pept_asp_AS"/>
</dbReference>
<dbReference type="InterPro" id="IPR013201">
    <property type="entry name" value="Prot_inhib_I29"/>
</dbReference>
<accession>A0A0L0FYY4</accession>
<dbReference type="STRING" id="667725.A0A0L0FYY4"/>
<evidence type="ECO:0000256" key="3">
    <source>
        <dbReference type="ARBA" id="ARBA00022801"/>
    </source>
</evidence>
<dbReference type="PROSITE" id="PS00139">
    <property type="entry name" value="THIOL_PROTEASE_CYS"/>
    <property type="match status" value="1"/>
</dbReference>
<keyword evidence="9" id="KW-1185">Reference proteome</keyword>
<feature type="domain" description="Peptidase C1A papain C-terminal" evidence="6">
    <location>
        <begin position="356"/>
        <end position="572"/>
    </location>
</feature>
<keyword evidence="4" id="KW-0788">Thiol protease</keyword>
<keyword evidence="5" id="KW-1015">Disulfide bond</keyword>
<evidence type="ECO:0008006" key="10">
    <source>
        <dbReference type="Google" id="ProtNLM"/>
    </source>
</evidence>
<evidence type="ECO:0000313" key="8">
    <source>
        <dbReference type="EMBL" id="KNC82052.1"/>
    </source>
</evidence>
<evidence type="ECO:0000256" key="4">
    <source>
        <dbReference type="ARBA" id="ARBA00022807"/>
    </source>
</evidence>
<dbReference type="PROSITE" id="PS00640">
    <property type="entry name" value="THIOL_PROTEASE_ASN"/>
    <property type="match status" value="1"/>
</dbReference>
<dbReference type="GeneID" id="25906150"/>
<dbReference type="SUPFAM" id="SSF54001">
    <property type="entry name" value="Cysteine proteinases"/>
    <property type="match status" value="1"/>
</dbReference>
<gene>
    <name evidence="8" type="ORF">SARC_05646</name>
</gene>
<dbReference type="GO" id="GO:0006508">
    <property type="term" value="P:proteolysis"/>
    <property type="evidence" value="ECO:0007669"/>
    <property type="project" value="UniProtKB-KW"/>
</dbReference>
<protein>
    <recommendedName>
        <fullName evidence="10">Peptidase C1A papain C-terminal domain-containing protein</fullName>
    </recommendedName>
</protein>
<dbReference type="RefSeq" id="XP_014155954.1">
    <property type="nucleotide sequence ID" value="XM_014300479.1"/>
</dbReference>
<dbReference type="EMBL" id="KQ241964">
    <property type="protein sequence ID" value="KNC82052.1"/>
    <property type="molecule type" value="Genomic_DNA"/>
</dbReference>
<feature type="domain" description="Cathepsin propeptide inhibitor" evidence="7">
    <location>
        <begin position="263"/>
        <end position="319"/>
    </location>
</feature>